<gene>
    <name evidence="5" type="ORF">ABB37_07511</name>
</gene>
<feature type="domain" description="YEATS" evidence="4">
    <location>
        <begin position="57"/>
        <end position="296"/>
    </location>
</feature>
<feature type="region of interest" description="Disordered" evidence="3">
    <location>
        <begin position="279"/>
        <end position="324"/>
    </location>
</feature>
<feature type="region of interest" description="Disordered" evidence="3">
    <location>
        <begin position="372"/>
        <end position="393"/>
    </location>
</feature>
<dbReference type="Pfam" id="PF03366">
    <property type="entry name" value="YEATS"/>
    <property type="match status" value="1"/>
</dbReference>
<protein>
    <recommendedName>
        <fullName evidence="4">YEATS domain-containing protein</fullName>
    </recommendedName>
</protein>
<evidence type="ECO:0000256" key="2">
    <source>
        <dbReference type="PROSITE-ProRule" id="PRU00376"/>
    </source>
</evidence>
<dbReference type="Proteomes" id="UP000037923">
    <property type="component" value="Unassembled WGS sequence"/>
</dbReference>
<organism evidence="5 6">
    <name type="scientific">Leptomonas pyrrhocoris</name>
    <name type="common">Firebug parasite</name>
    <dbReference type="NCBI Taxonomy" id="157538"/>
    <lineage>
        <taxon>Eukaryota</taxon>
        <taxon>Discoba</taxon>
        <taxon>Euglenozoa</taxon>
        <taxon>Kinetoplastea</taxon>
        <taxon>Metakinetoplastina</taxon>
        <taxon>Trypanosomatida</taxon>
        <taxon>Trypanosomatidae</taxon>
        <taxon>Leishmaniinae</taxon>
        <taxon>Leptomonas</taxon>
    </lineage>
</organism>
<evidence type="ECO:0000256" key="1">
    <source>
        <dbReference type="ARBA" id="ARBA00023242"/>
    </source>
</evidence>
<evidence type="ECO:0000259" key="4">
    <source>
        <dbReference type="PROSITE" id="PS51037"/>
    </source>
</evidence>
<dbReference type="GO" id="GO:0005634">
    <property type="term" value="C:nucleus"/>
    <property type="evidence" value="ECO:0007669"/>
    <property type="project" value="UniProtKB-SubCell"/>
</dbReference>
<dbReference type="PANTHER" id="PTHR23195">
    <property type="entry name" value="YEATS DOMAIN"/>
    <property type="match status" value="1"/>
</dbReference>
<dbReference type="OrthoDB" id="10053467at2759"/>
<dbReference type="InterPro" id="IPR055129">
    <property type="entry name" value="YEATS_dom"/>
</dbReference>
<comment type="caution">
    <text evidence="5">The sequence shown here is derived from an EMBL/GenBank/DDBJ whole genome shotgun (WGS) entry which is preliminary data.</text>
</comment>
<dbReference type="GeneID" id="26907796"/>
<sequence>MDSVESQGVVYSASFDIPYAIGSVAIPLPEASASSAKDGLAPAGTDGQGKSAAWSPTAHSTEHDKRAGPSTSSTRRGVTSGNIPSVRRCTHHRFCYLRDGSALEQDIFYRWLLHQQSEVAAGGAPKHDRRATAPADVVEPSSPSLLYASLDCVVFLLPGSFAHPRRVVRQPPYLIEDDTWADHMVEVQLHFLPHLRIPPVMLVHQVLLERRTLPLLRPLHSAMDAAATAASKREGEREVEVEEEEREVWVPQLLASTFGKPKLPPVSTNVVVRHRHYPTLANNDLNSTTAGTATESQPNPSSSPHHHHRQHRHHNSGSATAASTTVVVTEKVDTLRLYHPSVGFLQHARCVLTLSSRPVLRELHDAYEQLYPRNPTVPHDTANSTTSGEEEDRSLDTPFLYAWSLPYEAVVAEYAAQRASTAVAVLQAVLGGLKRERAALEETCRRSMHHIAELTTSVIPEQLREVHSRCLKLYRKE</sequence>
<feature type="compositionally biased region" description="Low complexity" evidence="3">
    <location>
        <begin position="70"/>
        <end position="81"/>
    </location>
</feature>
<proteinExistence type="predicted"/>
<evidence type="ECO:0000313" key="5">
    <source>
        <dbReference type="EMBL" id="KPA76659.1"/>
    </source>
</evidence>
<dbReference type="AlphaFoldDB" id="A0A0M9FV84"/>
<name>A0A0M9FV84_LEPPY</name>
<dbReference type="RefSeq" id="XP_015655098.1">
    <property type="nucleotide sequence ID" value="XM_015806176.1"/>
</dbReference>
<dbReference type="VEuPathDB" id="TriTrypDB:LpyrH10_19_0620"/>
<dbReference type="InterPro" id="IPR005033">
    <property type="entry name" value="YEATS"/>
</dbReference>
<feature type="compositionally biased region" description="Polar residues" evidence="3">
    <location>
        <begin position="280"/>
        <end position="295"/>
    </location>
</feature>
<evidence type="ECO:0000313" key="6">
    <source>
        <dbReference type="Proteomes" id="UP000037923"/>
    </source>
</evidence>
<keyword evidence="6" id="KW-1185">Reference proteome</keyword>
<dbReference type="InterPro" id="IPR038704">
    <property type="entry name" value="YEAST_sf"/>
</dbReference>
<accession>A0A0M9FV84</accession>
<keyword evidence="1 2" id="KW-0539">Nucleus</keyword>
<dbReference type="OMA" id="DDTWAEH"/>
<dbReference type="PROSITE" id="PS51037">
    <property type="entry name" value="YEATS"/>
    <property type="match status" value="1"/>
</dbReference>
<dbReference type="Gene3D" id="2.60.40.1970">
    <property type="entry name" value="YEATS domain"/>
    <property type="match status" value="1"/>
</dbReference>
<feature type="region of interest" description="Disordered" evidence="3">
    <location>
        <begin position="34"/>
        <end position="84"/>
    </location>
</feature>
<feature type="compositionally biased region" description="Basic residues" evidence="3">
    <location>
        <begin position="304"/>
        <end position="315"/>
    </location>
</feature>
<evidence type="ECO:0000256" key="3">
    <source>
        <dbReference type="SAM" id="MobiDB-lite"/>
    </source>
</evidence>
<dbReference type="EMBL" id="LGTL01000019">
    <property type="protein sequence ID" value="KPA76659.1"/>
    <property type="molecule type" value="Genomic_DNA"/>
</dbReference>
<comment type="subcellular location">
    <subcellularLocation>
        <location evidence="2">Nucleus</location>
    </subcellularLocation>
</comment>
<reference evidence="5 6" key="1">
    <citation type="submission" date="2015-07" db="EMBL/GenBank/DDBJ databases">
        <title>High-quality genome of monoxenous trypanosomatid Leptomonas pyrrhocoris.</title>
        <authorList>
            <person name="Flegontov P."/>
            <person name="Butenko A."/>
            <person name="Firsov S."/>
            <person name="Vlcek C."/>
            <person name="Logacheva M.D."/>
            <person name="Field M."/>
            <person name="Filatov D."/>
            <person name="Flegontova O."/>
            <person name="Gerasimov E."/>
            <person name="Jackson A.P."/>
            <person name="Kelly S."/>
            <person name="Opperdoes F."/>
            <person name="O'Reilly A."/>
            <person name="Votypka J."/>
            <person name="Yurchenko V."/>
            <person name="Lukes J."/>
        </authorList>
    </citation>
    <scope>NUCLEOTIDE SEQUENCE [LARGE SCALE GENOMIC DNA]</scope>
    <source>
        <strain evidence="5">H10</strain>
    </source>
</reference>
<dbReference type="GO" id="GO:0006355">
    <property type="term" value="P:regulation of DNA-templated transcription"/>
    <property type="evidence" value="ECO:0007669"/>
    <property type="project" value="InterPro"/>
</dbReference>